<dbReference type="RefSeq" id="WP_103311947.1">
    <property type="nucleotide sequence ID" value="NZ_PPPD01000001.1"/>
</dbReference>
<reference evidence="2 3" key="1">
    <citation type="submission" date="2018-01" db="EMBL/GenBank/DDBJ databases">
        <title>Deinococcus koreensis sp. nov., a radiation-resistant bacterium isolated from river water.</title>
        <authorList>
            <person name="Choi A."/>
        </authorList>
    </citation>
    <scope>NUCLEOTIDE SEQUENCE [LARGE SCALE GENOMIC DNA]</scope>
    <source>
        <strain evidence="2 3">SJW1-2</strain>
    </source>
</reference>
<evidence type="ECO:0000313" key="2">
    <source>
        <dbReference type="EMBL" id="PNY81504.1"/>
    </source>
</evidence>
<sequence>MNAGNAHPQGEPGAEEGRPETGRAGTGQSGTGQSEKGQETPPAERWIVDGLESTPRGQVARLERPDGTTGDLPLASLPGGVREGDVLAVQDGPDGVTLHLLPRESAALREAAQARLDALNGADPAEADEPAEIRL</sequence>
<dbReference type="Proteomes" id="UP000236379">
    <property type="component" value="Unassembled WGS sequence"/>
</dbReference>
<accession>A0A2K3UY98</accession>
<dbReference type="AlphaFoldDB" id="A0A2K3UY98"/>
<gene>
    <name evidence="2" type="ORF">CVO96_09020</name>
</gene>
<name>A0A2K3UY98_9DEIO</name>
<dbReference type="Pfam" id="PF11213">
    <property type="entry name" value="DUF3006"/>
    <property type="match status" value="1"/>
</dbReference>
<evidence type="ECO:0000313" key="3">
    <source>
        <dbReference type="Proteomes" id="UP000236379"/>
    </source>
</evidence>
<keyword evidence="3" id="KW-1185">Reference proteome</keyword>
<protein>
    <submittedName>
        <fullName evidence="2">DUF3006 domain-containing protein</fullName>
    </submittedName>
</protein>
<dbReference type="InterPro" id="IPR021377">
    <property type="entry name" value="DUF3006"/>
</dbReference>
<comment type="caution">
    <text evidence="2">The sequence shown here is derived from an EMBL/GenBank/DDBJ whole genome shotgun (WGS) entry which is preliminary data.</text>
</comment>
<dbReference type="EMBL" id="PPPD01000001">
    <property type="protein sequence ID" value="PNY81504.1"/>
    <property type="molecule type" value="Genomic_DNA"/>
</dbReference>
<organism evidence="2 3">
    <name type="scientific">Deinococcus koreensis</name>
    <dbReference type="NCBI Taxonomy" id="2054903"/>
    <lineage>
        <taxon>Bacteria</taxon>
        <taxon>Thermotogati</taxon>
        <taxon>Deinococcota</taxon>
        <taxon>Deinococci</taxon>
        <taxon>Deinococcales</taxon>
        <taxon>Deinococcaceae</taxon>
        <taxon>Deinococcus</taxon>
    </lineage>
</organism>
<dbReference type="OrthoDB" id="74302at2"/>
<proteinExistence type="predicted"/>
<evidence type="ECO:0000256" key="1">
    <source>
        <dbReference type="SAM" id="MobiDB-lite"/>
    </source>
</evidence>
<feature type="region of interest" description="Disordered" evidence="1">
    <location>
        <begin position="1"/>
        <end position="78"/>
    </location>
</feature>